<gene>
    <name evidence="3" type="ORF">BF93_06740</name>
</gene>
<organism evidence="3 4">
    <name type="scientific">Brachybacterium phenoliresistens</name>
    <dbReference type="NCBI Taxonomy" id="396014"/>
    <lineage>
        <taxon>Bacteria</taxon>
        <taxon>Bacillati</taxon>
        <taxon>Actinomycetota</taxon>
        <taxon>Actinomycetes</taxon>
        <taxon>Micrococcales</taxon>
        <taxon>Dermabacteraceae</taxon>
        <taxon>Brachybacterium</taxon>
    </lineage>
</organism>
<reference evidence="3 4" key="1">
    <citation type="submission" date="2014-02" db="EMBL/GenBank/DDBJ databases">
        <title>Genome sequence of Brachybacterium phenoliresistens strain W13A50.</title>
        <authorList>
            <person name="Wang X."/>
        </authorList>
    </citation>
    <scope>NUCLEOTIDE SEQUENCE [LARGE SCALE GENOMIC DNA]</scope>
    <source>
        <strain evidence="3 4">W13A50</strain>
    </source>
</reference>
<evidence type="ECO:0000259" key="2">
    <source>
        <dbReference type="PROSITE" id="PS51704"/>
    </source>
</evidence>
<evidence type="ECO:0000313" key="4">
    <source>
        <dbReference type="Proteomes" id="UP000023067"/>
    </source>
</evidence>
<evidence type="ECO:0000313" key="3">
    <source>
        <dbReference type="EMBL" id="EWS82717.1"/>
    </source>
</evidence>
<feature type="domain" description="GP-PDE" evidence="2">
    <location>
        <begin position="30"/>
        <end position="272"/>
    </location>
</feature>
<dbReference type="PANTHER" id="PTHR46211:SF1">
    <property type="entry name" value="GLYCEROPHOSPHODIESTER PHOSPHODIESTERASE, CYTOPLASMIC"/>
    <property type="match status" value="1"/>
</dbReference>
<dbReference type="HOGENOM" id="CLU_030006_3_6_11"/>
<dbReference type="InterPro" id="IPR030395">
    <property type="entry name" value="GP_PDE_dom"/>
</dbReference>
<dbReference type="EMBL" id="JDYK01000002">
    <property type="protein sequence ID" value="EWS82717.1"/>
    <property type="molecule type" value="Genomic_DNA"/>
</dbReference>
<dbReference type="AlphaFoldDB" id="Z9JY47"/>
<dbReference type="PANTHER" id="PTHR46211">
    <property type="entry name" value="GLYCEROPHOSPHORYL DIESTER PHOSPHODIESTERASE"/>
    <property type="match status" value="1"/>
</dbReference>
<dbReference type="Proteomes" id="UP000023067">
    <property type="component" value="Unassembled WGS sequence"/>
</dbReference>
<proteinExistence type="predicted"/>
<keyword evidence="4" id="KW-1185">Reference proteome</keyword>
<sequence>MRSWTSTTADPPARAGAPGTASRFLPGARPRLIAHRGLARDGAENTMRAFHDAIAAGATMLETDTRATADGVALAVHDATLERVAGDHRHVDTLRITDLPGIRVAGIEPIALLEDVLGSFGDVPVNIDVKDRRGIVPAVGAVARTRSADRICVTSFDASIARRTVAGIRATTGRTPARSPSRSGIAAFLAASALEAPRGAVRRVLSPYGAIQVPPTYRGVPVVTARTVAAAHGAGCEVHVWTIDDRRTMRDLLRLGVDGIITNRVDVLAELLESAPPPRS</sequence>
<protein>
    <submittedName>
        <fullName evidence="3">Glycerophosphodiester phosphodiesterase</fullName>
    </submittedName>
</protein>
<comment type="caution">
    <text evidence="3">The sequence shown here is derived from an EMBL/GenBank/DDBJ whole genome shotgun (WGS) entry which is preliminary data.</text>
</comment>
<feature type="region of interest" description="Disordered" evidence="1">
    <location>
        <begin position="1"/>
        <end position="26"/>
    </location>
</feature>
<dbReference type="RefSeq" id="WP_038370199.1">
    <property type="nucleotide sequence ID" value="NZ_KK069988.1"/>
</dbReference>
<dbReference type="GO" id="GO:0008081">
    <property type="term" value="F:phosphoric diester hydrolase activity"/>
    <property type="evidence" value="ECO:0007669"/>
    <property type="project" value="InterPro"/>
</dbReference>
<dbReference type="STRING" id="396014.BF93_06740"/>
<dbReference type="SUPFAM" id="SSF51695">
    <property type="entry name" value="PLC-like phosphodiesterases"/>
    <property type="match status" value="1"/>
</dbReference>
<dbReference type="OrthoDB" id="5241788at2"/>
<dbReference type="PROSITE" id="PS51704">
    <property type="entry name" value="GP_PDE"/>
    <property type="match status" value="1"/>
</dbReference>
<dbReference type="Gene3D" id="3.20.20.190">
    <property type="entry name" value="Phosphatidylinositol (PI) phosphodiesterase"/>
    <property type="match status" value="1"/>
</dbReference>
<accession>Z9JY47</accession>
<dbReference type="eggNOG" id="COG0584">
    <property type="taxonomic scope" value="Bacteria"/>
</dbReference>
<evidence type="ECO:0000256" key="1">
    <source>
        <dbReference type="SAM" id="MobiDB-lite"/>
    </source>
</evidence>
<dbReference type="PATRIC" id="fig|396014.3.peg.340"/>
<name>Z9JY47_9MICO</name>
<dbReference type="InterPro" id="IPR017946">
    <property type="entry name" value="PLC-like_Pdiesterase_TIM-brl"/>
</dbReference>
<dbReference type="GO" id="GO:0006629">
    <property type="term" value="P:lipid metabolic process"/>
    <property type="evidence" value="ECO:0007669"/>
    <property type="project" value="InterPro"/>
</dbReference>
<dbReference type="Pfam" id="PF03009">
    <property type="entry name" value="GDPD"/>
    <property type="match status" value="1"/>
</dbReference>